<evidence type="ECO:0000313" key="3">
    <source>
        <dbReference type="EMBL" id="KRZ19543.1"/>
    </source>
</evidence>
<organism evidence="1 7">
    <name type="scientific">Trichinella pseudospiralis</name>
    <name type="common">Parasitic roundworm</name>
    <dbReference type="NCBI Taxonomy" id="6337"/>
    <lineage>
        <taxon>Eukaryota</taxon>
        <taxon>Metazoa</taxon>
        <taxon>Ecdysozoa</taxon>
        <taxon>Nematoda</taxon>
        <taxon>Enoplea</taxon>
        <taxon>Dorylaimia</taxon>
        <taxon>Trichinellida</taxon>
        <taxon>Trichinellidae</taxon>
        <taxon>Trichinella</taxon>
    </lineage>
</organism>
<reference evidence="5 6" key="1">
    <citation type="submission" date="2015-01" db="EMBL/GenBank/DDBJ databases">
        <title>Evolution of Trichinella species and genotypes.</title>
        <authorList>
            <person name="Korhonen P.K."/>
            <person name="Edoardo P."/>
            <person name="Giuseppe L.R."/>
            <person name="Gasser R.B."/>
        </authorList>
    </citation>
    <scope>NUCLEOTIDE SEQUENCE [LARGE SCALE GENOMIC DNA]</scope>
    <source>
        <strain evidence="2">ISS13</strain>
        <strain evidence="1">ISS141</strain>
        <strain evidence="4">ISS176</strain>
        <strain evidence="3">ISS588</strain>
    </source>
</reference>
<evidence type="ECO:0000313" key="7">
    <source>
        <dbReference type="Proteomes" id="UP000054815"/>
    </source>
</evidence>
<evidence type="ECO:0000313" key="5">
    <source>
        <dbReference type="Proteomes" id="UP000054632"/>
    </source>
</evidence>
<protein>
    <submittedName>
        <fullName evidence="1">Uncharacterized protein</fullName>
    </submittedName>
</protein>
<dbReference type="EMBL" id="JYDV01000018">
    <property type="protein sequence ID" value="KRZ41903.1"/>
    <property type="molecule type" value="Genomic_DNA"/>
</dbReference>
<dbReference type="EMBL" id="JYDS01000276">
    <property type="protein sequence ID" value="KRZ19543.1"/>
    <property type="molecule type" value="Genomic_DNA"/>
</dbReference>
<proteinExistence type="predicted"/>
<evidence type="ECO:0000313" key="6">
    <source>
        <dbReference type="Proteomes" id="UP000054805"/>
    </source>
</evidence>
<dbReference type="Proteomes" id="UP000054826">
    <property type="component" value="Unassembled WGS sequence"/>
</dbReference>
<evidence type="ECO:0000313" key="1">
    <source>
        <dbReference type="EMBL" id="KRX95977.1"/>
    </source>
</evidence>
<evidence type="ECO:0000313" key="4">
    <source>
        <dbReference type="EMBL" id="KRZ41903.1"/>
    </source>
</evidence>
<sequence>MRSNWKRKLLALLTNRDVWYTPHAYLYRMSSLVKGSSEPEIHSQAVLYAWLIQRVDYDALMLVMYLSY</sequence>
<comment type="caution">
    <text evidence="1">The sequence shown here is derived from an EMBL/GenBank/DDBJ whole genome shotgun (WGS) entry which is preliminary data.</text>
</comment>
<dbReference type="Proteomes" id="UP000054815">
    <property type="component" value="Unassembled WGS sequence"/>
</dbReference>
<accession>A0A0V0Y8G0</accession>
<dbReference type="AlphaFoldDB" id="A0A0V0Y8G0"/>
<keyword evidence="6" id="KW-1185">Reference proteome</keyword>
<dbReference type="Proteomes" id="UP000054632">
    <property type="component" value="Unassembled WGS sequence"/>
</dbReference>
<dbReference type="EMBL" id="JYDU01000049">
    <property type="protein sequence ID" value="KRX95977.1"/>
    <property type="molecule type" value="Genomic_DNA"/>
</dbReference>
<evidence type="ECO:0000313" key="2">
    <source>
        <dbReference type="EMBL" id="KRY65805.1"/>
    </source>
</evidence>
<dbReference type="Proteomes" id="UP000054805">
    <property type="component" value="Unassembled WGS sequence"/>
</dbReference>
<dbReference type="EMBL" id="JYDR01000193">
    <property type="protein sequence ID" value="KRY65805.1"/>
    <property type="molecule type" value="Genomic_DNA"/>
</dbReference>
<gene>
    <name evidence="2" type="ORF">T4A_11614</name>
    <name evidence="3" type="ORF">T4B_6452</name>
    <name evidence="4" type="ORF">T4C_411</name>
    <name evidence="1" type="ORF">T4E_12181</name>
</gene>
<name>A0A0V0Y8G0_TRIPS</name>